<keyword evidence="1" id="KW-0812">Transmembrane</keyword>
<proteinExistence type="predicted"/>
<reference evidence="3" key="1">
    <citation type="submission" date="2015-11" db="EMBL/GenBank/DDBJ databases">
        <title>De novo transcriptome assembly of four potential Pierce s Disease insect vectors from Arizona vineyards.</title>
        <authorList>
            <person name="Tassone E.E."/>
        </authorList>
    </citation>
    <scope>NUCLEOTIDE SEQUENCE</scope>
</reference>
<evidence type="ECO:0000256" key="2">
    <source>
        <dbReference type="SAM" id="SignalP"/>
    </source>
</evidence>
<keyword evidence="1" id="KW-0472">Membrane</keyword>
<keyword evidence="2" id="KW-0732">Signal</keyword>
<sequence>MAIIRFCCCCFSLRSGMLLLGWSQALLSLLSLSGVILADSSGSTSSVNQLLGKSLRTLYVLLGGSVIQTIAAAFLLYGVYMRKSYYILEYVKLETLLHIASLIEFFLYLVLEHSTFSSQDIYIFLGFLAFNYGLAVYYLLAAYSYYRIITEDIYAPLIQT</sequence>
<feature type="transmembrane region" description="Helical" evidence="1">
    <location>
        <begin position="91"/>
        <end position="109"/>
    </location>
</feature>
<keyword evidence="1" id="KW-1133">Transmembrane helix</keyword>
<dbReference type="AlphaFoldDB" id="A0A1B6FC58"/>
<feature type="transmembrane region" description="Helical" evidence="1">
    <location>
        <begin position="57"/>
        <end position="79"/>
    </location>
</feature>
<accession>A0A1B6FC58</accession>
<dbReference type="EMBL" id="GECZ01021964">
    <property type="protein sequence ID" value="JAS47805.1"/>
    <property type="molecule type" value="Transcribed_RNA"/>
</dbReference>
<feature type="chain" id="PRO_5008582744" evidence="2">
    <location>
        <begin position="39"/>
        <end position="160"/>
    </location>
</feature>
<name>A0A1B6FC58_9HEMI</name>
<feature type="signal peptide" evidence="2">
    <location>
        <begin position="1"/>
        <end position="38"/>
    </location>
</feature>
<evidence type="ECO:0000313" key="3">
    <source>
        <dbReference type="EMBL" id="JAS47805.1"/>
    </source>
</evidence>
<organism evidence="3">
    <name type="scientific">Cuerna arida</name>
    <dbReference type="NCBI Taxonomy" id="1464854"/>
    <lineage>
        <taxon>Eukaryota</taxon>
        <taxon>Metazoa</taxon>
        <taxon>Ecdysozoa</taxon>
        <taxon>Arthropoda</taxon>
        <taxon>Hexapoda</taxon>
        <taxon>Insecta</taxon>
        <taxon>Pterygota</taxon>
        <taxon>Neoptera</taxon>
        <taxon>Paraneoptera</taxon>
        <taxon>Hemiptera</taxon>
        <taxon>Auchenorrhyncha</taxon>
        <taxon>Membracoidea</taxon>
        <taxon>Cicadellidae</taxon>
        <taxon>Cicadellinae</taxon>
        <taxon>Proconiini</taxon>
        <taxon>Cuerna</taxon>
    </lineage>
</organism>
<evidence type="ECO:0000256" key="1">
    <source>
        <dbReference type="SAM" id="Phobius"/>
    </source>
</evidence>
<feature type="transmembrane region" description="Helical" evidence="1">
    <location>
        <begin position="121"/>
        <end position="140"/>
    </location>
</feature>
<protein>
    <submittedName>
        <fullName evidence="3">Uncharacterized protein</fullName>
    </submittedName>
</protein>
<gene>
    <name evidence="3" type="ORF">g.13285</name>
</gene>